<keyword evidence="4" id="KW-0233">DNA recombination</keyword>
<protein>
    <submittedName>
        <fullName evidence="6">Phage integrase</fullName>
    </submittedName>
</protein>
<evidence type="ECO:0000259" key="5">
    <source>
        <dbReference type="PROSITE" id="PS51898"/>
    </source>
</evidence>
<dbReference type="InterPro" id="IPR002104">
    <property type="entry name" value="Integrase_catalytic"/>
</dbReference>
<evidence type="ECO:0000256" key="1">
    <source>
        <dbReference type="ARBA" id="ARBA00008857"/>
    </source>
</evidence>
<gene>
    <name evidence="6" type="ORF">AWOD_I_1458</name>
</gene>
<dbReference type="PATRIC" id="fig|80852.17.peg.1500"/>
<dbReference type="GO" id="GO:0015074">
    <property type="term" value="P:DNA integration"/>
    <property type="evidence" value="ECO:0007669"/>
    <property type="project" value="UniProtKB-KW"/>
</dbReference>
<dbReference type="OrthoDB" id="9795573at2"/>
<dbReference type="Gene3D" id="3.30.160.390">
    <property type="entry name" value="Integrase, DNA-binding domain"/>
    <property type="match status" value="1"/>
</dbReference>
<dbReference type="CDD" id="cd00801">
    <property type="entry name" value="INT_P4_C"/>
    <property type="match status" value="1"/>
</dbReference>
<dbReference type="PANTHER" id="PTHR30629:SF6">
    <property type="entry name" value="PROPHAGE INTEGRASE INTA-RELATED"/>
    <property type="match status" value="1"/>
</dbReference>
<dbReference type="PROSITE" id="PS51898">
    <property type="entry name" value="TYR_RECOMBINASE"/>
    <property type="match status" value="1"/>
</dbReference>
<dbReference type="PANTHER" id="PTHR30629">
    <property type="entry name" value="PROPHAGE INTEGRASE"/>
    <property type="match status" value="1"/>
</dbReference>
<dbReference type="Gene3D" id="1.10.150.130">
    <property type="match status" value="1"/>
</dbReference>
<feature type="domain" description="Tyr recombinase" evidence="5">
    <location>
        <begin position="215"/>
        <end position="392"/>
    </location>
</feature>
<proteinExistence type="inferred from homology"/>
<evidence type="ECO:0000256" key="3">
    <source>
        <dbReference type="ARBA" id="ARBA00023125"/>
    </source>
</evidence>
<dbReference type="InterPro" id="IPR050808">
    <property type="entry name" value="Phage_Integrase"/>
</dbReference>
<evidence type="ECO:0000256" key="2">
    <source>
        <dbReference type="ARBA" id="ARBA00022908"/>
    </source>
</evidence>
<dbReference type="GO" id="GO:0003677">
    <property type="term" value="F:DNA binding"/>
    <property type="evidence" value="ECO:0007669"/>
    <property type="project" value="UniProtKB-KW"/>
</dbReference>
<keyword evidence="2" id="KW-0229">DNA integration</keyword>
<dbReference type="GeneID" id="28541016"/>
<dbReference type="InterPro" id="IPR011010">
    <property type="entry name" value="DNA_brk_join_enz"/>
</dbReference>
<dbReference type="GO" id="GO:0006310">
    <property type="term" value="P:DNA recombination"/>
    <property type="evidence" value="ECO:0007669"/>
    <property type="project" value="UniProtKB-KW"/>
</dbReference>
<dbReference type="Gene3D" id="1.10.443.10">
    <property type="entry name" value="Intergrase catalytic core"/>
    <property type="match status" value="1"/>
</dbReference>
<keyword evidence="3" id="KW-0238">DNA-binding</keyword>
<organism evidence="6 7">
    <name type="scientific">Aliivibrio wodanis</name>
    <dbReference type="NCBI Taxonomy" id="80852"/>
    <lineage>
        <taxon>Bacteria</taxon>
        <taxon>Pseudomonadati</taxon>
        <taxon>Pseudomonadota</taxon>
        <taxon>Gammaproteobacteria</taxon>
        <taxon>Vibrionales</taxon>
        <taxon>Vibrionaceae</taxon>
        <taxon>Aliivibrio</taxon>
    </lineage>
</organism>
<dbReference type="InterPro" id="IPR038488">
    <property type="entry name" value="Integrase_DNA-bd_sf"/>
</dbReference>
<dbReference type="EMBL" id="LN554846">
    <property type="protein sequence ID" value="CED71533.1"/>
    <property type="molecule type" value="Genomic_DNA"/>
</dbReference>
<comment type="similarity">
    <text evidence="1">Belongs to the 'phage' integrase family.</text>
</comment>
<accession>A0A090IQA1</accession>
<sequence length="413" mass="48427">MNIRFNNNAMYSQTVRCKISEAQIKKYSRDSQVRQLKDERYSLYLRFKQNREQGSWIYYEYKDGKQKSYRIGKYPDLNAKGAFEVLNAFIVELTTGKPVSGNLFSTVDEVVCWYVEREYQTRNVSKNRITGIKSMADNHLMSNLHCLPIRELTHKSVDELLIKPLLKSCFANSYIRTIFQLLKVCFTRAKKLNYLTFNPMDEMKFTDFVTKRIDVKGSRLKPDDVPELLSKITKANPIERVLCSMMLCHGTRLGETRLAKWRHINLKQKRWVIPKENTKSKKEIVYPLSNDMVALLSEFKQWQTKHNYAINNVFPLNKRDLHPIHSVRASELVRAVSNKEWSAHDLRKVARTVWADLGVDYMVAETLLNHAKDKLDQAYIHTHLEMKKKEALNTYHQWLNNCCHHCLSADLVA</sequence>
<evidence type="ECO:0000313" key="6">
    <source>
        <dbReference type="EMBL" id="CED71533.1"/>
    </source>
</evidence>
<dbReference type="Proteomes" id="UP000032427">
    <property type="component" value="Chromosome 1"/>
</dbReference>
<dbReference type="HOGENOM" id="CLU_027562_0_2_6"/>
<dbReference type="STRING" id="80852.AWOD_I_1458"/>
<dbReference type="InterPro" id="IPR013762">
    <property type="entry name" value="Integrase-like_cat_sf"/>
</dbReference>
<dbReference type="AlphaFoldDB" id="A0A090IQA1"/>
<dbReference type="SUPFAM" id="SSF56349">
    <property type="entry name" value="DNA breaking-rejoining enzymes"/>
    <property type="match status" value="1"/>
</dbReference>
<keyword evidence="7" id="KW-1185">Reference proteome</keyword>
<dbReference type="KEGG" id="awd:AWOD_I_1458"/>
<evidence type="ECO:0000313" key="7">
    <source>
        <dbReference type="Proteomes" id="UP000032427"/>
    </source>
</evidence>
<reference evidence="7" key="1">
    <citation type="submission" date="2014-09" db="EMBL/GenBank/DDBJ databases">
        <authorList>
            <person name="Hjerde E."/>
        </authorList>
    </citation>
    <scope>NUCLEOTIDE SEQUENCE [LARGE SCALE GENOMIC DNA]</scope>
    <source>
        <strain evidence="7">06/09/139</strain>
    </source>
</reference>
<name>A0A090IQA1_9GAMM</name>
<dbReference type="InterPro" id="IPR010998">
    <property type="entry name" value="Integrase_recombinase_N"/>
</dbReference>
<dbReference type="Pfam" id="PF00589">
    <property type="entry name" value="Phage_integrase"/>
    <property type="match status" value="1"/>
</dbReference>
<evidence type="ECO:0000256" key="4">
    <source>
        <dbReference type="ARBA" id="ARBA00023172"/>
    </source>
</evidence>